<accession>A0AAW3ZR41</accession>
<name>A0AAW3ZR41_9BACT</name>
<dbReference type="AlphaFoldDB" id="A0AAW3ZR41"/>
<dbReference type="Pfam" id="PF04883">
    <property type="entry name" value="HK97-gp10_like"/>
    <property type="match status" value="1"/>
</dbReference>
<dbReference type="Proteomes" id="UP000650616">
    <property type="component" value="Unassembled WGS sequence"/>
</dbReference>
<evidence type="ECO:0000313" key="2">
    <source>
        <dbReference type="Proteomes" id="UP000650616"/>
    </source>
</evidence>
<comment type="caution">
    <text evidence="1">The sequence shown here is derived from an EMBL/GenBank/DDBJ whole genome shotgun (WGS) entry which is preliminary data.</text>
</comment>
<proteinExistence type="predicted"/>
<sequence length="145" mass="15885">MKDLDKFLKNFLYRVGSGVVQVAKEKTAPISNLKTRGTLKRNIKVFSATSSEVKVGNTAQVKYAKFVHNGTKPYAIKPKNKKALANKKAGIIFGKKVNHPGIKANPYLINAWNIYKDGGLKRASSELAANVGEEIAKEIKITLKG</sequence>
<evidence type="ECO:0000313" key="1">
    <source>
        <dbReference type="EMBL" id="MBE3607202.1"/>
    </source>
</evidence>
<keyword evidence="2" id="KW-1185">Reference proteome</keyword>
<protein>
    <submittedName>
        <fullName evidence="1">HK97 gp10 family phage protein</fullName>
    </submittedName>
</protein>
<dbReference type="InterPro" id="IPR010064">
    <property type="entry name" value="HK97-gp10_tail"/>
</dbReference>
<dbReference type="RefSeq" id="WP_169971886.1">
    <property type="nucleotide sequence ID" value="NZ_CP012545.1"/>
</dbReference>
<organism evidence="1 2">
    <name type="scientific">Campylobacter californiensis</name>
    <dbReference type="NCBI Taxonomy" id="1032243"/>
    <lineage>
        <taxon>Bacteria</taxon>
        <taxon>Pseudomonadati</taxon>
        <taxon>Campylobacterota</taxon>
        <taxon>Epsilonproteobacteria</taxon>
        <taxon>Campylobacterales</taxon>
        <taxon>Campylobacteraceae</taxon>
        <taxon>Campylobacter</taxon>
    </lineage>
</organism>
<reference evidence="1 2" key="1">
    <citation type="submission" date="2015-08" db="EMBL/GenBank/DDBJ databases">
        <title>Comparative genomics of the Campylobacter concisus group.</title>
        <authorList>
            <person name="Yee E."/>
            <person name="Chapman M.H."/>
            <person name="Huynh S."/>
            <person name="Bono J.L."/>
            <person name="On S.L."/>
            <person name="St Leger J."/>
            <person name="Foster G."/>
            <person name="Parker C.T."/>
            <person name="Miller W.G."/>
        </authorList>
    </citation>
    <scope>NUCLEOTIDE SEQUENCE [LARGE SCALE GENOMIC DNA]</scope>
    <source>
        <strain evidence="1 2">RM9337</strain>
    </source>
</reference>
<dbReference type="EMBL" id="LIWG01000001">
    <property type="protein sequence ID" value="MBE3607202.1"/>
    <property type="molecule type" value="Genomic_DNA"/>
</dbReference>
<gene>
    <name evidence="1" type="ORF">CCAL9337_00430</name>
</gene>